<name>A0A3B1AJS1_9ZZZZ</name>
<gene>
    <name evidence="1" type="ORF">MNBD_GAMMA20-393</name>
</gene>
<dbReference type="AlphaFoldDB" id="A0A3B1AJS1"/>
<proteinExistence type="predicted"/>
<evidence type="ECO:0000313" key="1">
    <source>
        <dbReference type="EMBL" id="VAX01961.1"/>
    </source>
</evidence>
<dbReference type="EMBL" id="UOFU01000245">
    <property type="protein sequence ID" value="VAX01961.1"/>
    <property type="molecule type" value="Genomic_DNA"/>
</dbReference>
<accession>A0A3B1AJS1</accession>
<reference evidence="1" key="1">
    <citation type="submission" date="2018-06" db="EMBL/GenBank/DDBJ databases">
        <authorList>
            <person name="Zhirakovskaya E."/>
        </authorList>
    </citation>
    <scope>NUCLEOTIDE SEQUENCE</scope>
</reference>
<protein>
    <submittedName>
        <fullName evidence="1">Uncharacterized protein</fullName>
    </submittedName>
</protein>
<sequence>MRRVFLSLLILALFCTGIVWASDTHVDLIPDHSATAPSCLYDAPMDGTDHHQSHGCHMSSHLVAMTSDSGLIPPLGHDTYFPASFQTLNSRHSAPPIRPPRV</sequence>
<organism evidence="1">
    <name type="scientific">hydrothermal vent metagenome</name>
    <dbReference type="NCBI Taxonomy" id="652676"/>
    <lineage>
        <taxon>unclassified sequences</taxon>
        <taxon>metagenomes</taxon>
        <taxon>ecological metagenomes</taxon>
    </lineage>
</organism>